<keyword evidence="1" id="KW-0378">Hydrolase</keyword>
<dbReference type="CDD" id="cd07067">
    <property type="entry name" value="HP_PGM_like"/>
    <property type="match status" value="1"/>
</dbReference>
<feature type="binding site" evidence="2">
    <location>
        <begin position="8"/>
        <end position="15"/>
    </location>
    <ligand>
        <name>substrate</name>
    </ligand>
</feature>
<dbReference type="GO" id="GO:0004331">
    <property type="term" value="F:fructose-2,6-bisphosphate 2-phosphatase activity"/>
    <property type="evidence" value="ECO:0007669"/>
    <property type="project" value="TreeGrafter"/>
</dbReference>
<dbReference type="InterPro" id="IPR051695">
    <property type="entry name" value="Phosphoglycerate_Mutase"/>
</dbReference>
<dbReference type="GO" id="GO:0045820">
    <property type="term" value="P:negative regulation of glycolytic process"/>
    <property type="evidence" value="ECO:0007669"/>
    <property type="project" value="TreeGrafter"/>
</dbReference>
<accession>A0A6G1VJ54</accession>
<dbReference type="SUPFAM" id="SSF53254">
    <property type="entry name" value="Phosphoglycerate mutase-like"/>
    <property type="match status" value="1"/>
</dbReference>
<dbReference type="GO" id="GO:0043456">
    <property type="term" value="P:regulation of pentose-phosphate shunt"/>
    <property type="evidence" value="ECO:0007669"/>
    <property type="project" value="TreeGrafter"/>
</dbReference>
<dbReference type="GO" id="GO:0005829">
    <property type="term" value="C:cytosol"/>
    <property type="evidence" value="ECO:0007669"/>
    <property type="project" value="TreeGrafter"/>
</dbReference>
<dbReference type="InterPro" id="IPR013078">
    <property type="entry name" value="His_Pase_superF_clade-1"/>
</dbReference>
<dbReference type="EMBL" id="VZAH01000041">
    <property type="protein sequence ID" value="MQP13586.1"/>
    <property type="molecule type" value="Genomic_DNA"/>
</dbReference>
<reference evidence="3 4" key="1">
    <citation type="submission" date="2019-09" db="EMBL/GenBank/DDBJ databases">
        <title>Distinct polysaccharide growth profiles of human intestinal Prevotella copri isolates.</title>
        <authorList>
            <person name="Fehlner-Peach H."/>
            <person name="Magnabosco C."/>
            <person name="Raghavan V."/>
            <person name="Scher J.U."/>
            <person name="Tett A."/>
            <person name="Cox L.M."/>
            <person name="Gottsegen C."/>
            <person name="Watters A."/>
            <person name="Wiltshire- Gordon J.D."/>
            <person name="Segata N."/>
            <person name="Bonneau R."/>
            <person name="Littman D.R."/>
        </authorList>
    </citation>
    <scope>NUCLEOTIDE SEQUENCE [LARGE SCALE GENOMIC DNA]</scope>
    <source>
        <strain evidence="4">iAA917</strain>
    </source>
</reference>
<dbReference type="InterPro" id="IPR001345">
    <property type="entry name" value="PG/BPGM_mutase_AS"/>
</dbReference>
<dbReference type="PANTHER" id="PTHR46517:SF1">
    <property type="entry name" value="FRUCTOSE-2,6-BISPHOSPHATASE TIGAR"/>
    <property type="match status" value="1"/>
</dbReference>
<name>A0A6G1VJ54_9BACT</name>
<evidence type="ECO:0000256" key="2">
    <source>
        <dbReference type="PIRSR" id="PIRSR613078-2"/>
    </source>
</evidence>
<feature type="binding site" evidence="2">
    <location>
        <position position="58"/>
    </location>
    <ligand>
        <name>substrate</name>
    </ligand>
</feature>
<evidence type="ECO:0000256" key="1">
    <source>
        <dbReference type="ARBA" id="ARBA00022801"/>
    </source>
</evidence>
<dbReference type="InterPro" id="IPR029033">
    <property type="entry name" value="His_PPase_superfam"/>
</dbReference>
<evidence type="ECO:0000313" key="3">
    <source>
        <dbReference type="EMBL" id="MQP13586.1"/>
    </source>
</evidence>
<comment type="caution">
    <text evidence="3">The sequence shown here is derived from an EMBL/GenBank/DDBJ whole genome shotgun (WGS) entry which is preliminary data.</text>
</comment>
<protein>
    <submittedName>
        <fullName evidence="3">Histidine phosphatase family protein</fullName>
    </submittedName>
</protein>
<evidence type="ECO:0000313" key="4">
    <source>
        <dbReference type="Proteomes" id="UP000477980"/>
    </source>
</evidence>
<dbReference type="PROSITE" id="PS00175">
    <property type="entry name" value="PG_MUTASE"/>
    <property type="match status" value="1"/>
</dbReference>
<dbReference type="RefSeq" id="WP_153090836.1">
    <property type="nucleotide sequence ID" value="NZ_VZAH01000041.1"/>
</dbReference>
<sequence length="192" mass="21854">MTKLYLVRHGETMDNAAQIMQGQTPGRLNDVGIQQAEEVARKMANDHIDVFVSSDLYRSMQTCAIIARPHLEAEMHLKGTADASAFLTEDDILQKIETTPLIRERDWGDFTGKFIPSLPKDPKDWPDNVETLERMKSRAQNFLTWLKVAYPDKTILAVGHGIINKAIQSVYYKRPMNQIEKMANAEVRVLIL</sequence>
<proteinExistence type="predicted"/>
<gene>
    <name evidence="3" type="ORF">F7D25_03985</name>
</gene>
<dbReference type="Gene3D" id="3.40.50.1240">
    <property type="entry name" value="Phosphoglycerate mutase-like"/>
    <property type="match status" value="1"/>
</dbReference>
<dbReference type="SMART" id="SM00855">
    <property type="entry name" value="PGAM"/>
    <property type="match status" value="1"/>
</dbReference>
<dbReference type="Pfam" id="PF00300">
    <property type="entry name" value="His_Phos_1"/>
    <property type="match status" value="1"/>
</dbReference>
<organism evidence="3 4">
    <name type="scientific">Segatella copri</name>
    <dbReference type="NCBI Taxonomy" id="165179"/>
    <lineage>
        <taxon>Bacteria</taxon>
        <taxon>Pseudomonadati</taxon>
        <taxon>Bacteroidota</taxon>
        <taxon>Bacteroidia</taxon>
        <taxon>Bacteroidales</taxon>
        <taxon>Prevotellaceae</taxon>
        <taxon>Segatella</taxon>
    </lineage>
</organism>
<dbReference type="PANTHER" id="PTHR46517">
    <property type="entry name" value="FRUCTOSE-2,6-BISPHOSPHATASE TIGAR"/>
    <property type="match status" value="1"/>
</dbReference>
<dbReference type="AlphaFoldDB" id="A0A6G1VJ54"/>
<dbReference type="OrthoDB" id="9782128at2"/>
<dbReference type="Proteomes" id="UP000477980">
    <property type="component" value="Unassembled WGS sequence"/>
</dbReference>